<dbReference type="RefSeq" id="WP_205625987.1">
    <property type="nucleotide sequence ID" value="NZ_LIST01000015.1"/>
</dbReference>
<feature type="region of interest" description="Disordered" evidence="1">
    <location>
        <begin position="1"/>
        <end position="21"/>
    </location>
</feature>
<dbReference type="Proteomes" id="UP000037747">
    <property type="component" value="Unassembled WGS sequence"/>
</dbReference>
<name>A0A0M9AKI3_9EURY</name>
<accession>A0A0M9AKI3</accession>
<reference evidence="2 3" key="1">
    <citation type="submission" date="2015-08" db="EMBL/GenBank/DDBJ databases">
        <title>Genomes of Isolates from Cabo Rojo, PR.</title>
        <authorList>
            <person name="Sanchez-Nieves R.L."/>
            <person name="Montalvo-Rodriguez R."/>
        </authorList>
    </citation>
    <scope>NUCLEOTIDE SEQUENCE [LARGE SCALE GENOMIC DNA]</scope>
    <source>
        <strain evidence="2 3">5</strain>
    </source>
</reference>
<dbReference type="EMBL" id="LIST01000015">
    <property type="protein sequence ID" value="KOX92695.1"/>
    <property type="molecule type" value="Genomic_DNA"/>
</dbReference>
<gene>
    <name evidence="2" type="ORF">AMR74_16835</name>
</gene>
<evidence type="ECO:0000256" key="1">
    <source>
        <dbReference type="SAM" id="MobiDB-lite"/>
    </source>
</evidence>
<feature type="non-terminal residue" evidence="2">
    <location>
        <position position="1"/>
    </location>
</feature>
<evidence type="ECO:0000313" key="3">
    <source>
        <dbReference type="Proteomes" id="UP000037747"/>
    </source>
</evidence>
<dbReference type="AlphaFoldDB" id="A0A0M9AKI3"/>
<proteinExistence type="predicted"/>
<protein>
    <submittedName>
        <fullName evidence="2">Uncharacterized protein</fullName>
    </submittedName>
</protein>
<dbReference type="PATRIC" id="fig|1705389.3.peg.2955"/>
<sequence>WRRWAMGAEAGTPRVSADPKDARGCDCDASGDVRRVVTPDGAVEVGRLCRRCRKDYWRVTS</sequence>
<comment type="caution">
    <text evidence="2">The sequence shown here is derived from an EMBL/GenBank/DDBJ whole genome shotgun (WGS) entry which is preliminary data.</text>
</comment>
<evidence type="ECO:0000313" key="2">
    <source>
        <dbReference type="EMBL" id="KOX92695.1"/>
    </source>
</evidence>
<keyword evidence="3" id="KW-1185">Reference proteome</keyword>
<organism evidence="2 3">
    <name type="scientific">Halorubrum tropicale</name>
    <dbReference type="NCBI Taxonomy" id="1765655"/>
    <lineage>
        <taxon>Archaea</taxon>
        <taxon>Methanobacteriati</taxon>
        <taxon>Methanobacteriota</taxon>
        <taxon>Stenosarchaea group</taxon>
        <taxon>Halobacteria</taxon>
        <taxon>Halobacteriales</taxon>
        <taxon>Haloferacaceae</taxon>
        <taxon>Halorubrum</taxon>
    </lineage>
</organism>